<evidence type="ECO:0000256" key="6">
    <source>
        <dbReference type="ARBA" id="ARBA00022741"/>
    </source>
</evidence>
<keyword evidence="4 11" id="KW-0812">Transmembrane</keyword>
<keyword evidence="15" id="KW-1185">Reference proteome</keyword>
<feature type="domain" description="ABC transporter" evidence="12">
    <location>
        <begin position="1005"/>
        <end position="1242"/>
    </location>
</feature>
<organism evidence="14 15">
    <name type="scientific">Liquidambar formosana</name>
    <name type="common">Formosan gum</name>
    <dbReference type="NCBI Taxonomy" id="63359"/>
    <lineage>
        <taxon>Eukaryota</taxon>
        <taxon>Viridiplantae</taxon>
        <taxon>Streptophyta</taxon>
        <taxon>Embryophyta</taxon>
        <taxon>Tracheophyta</taxon>
        <taxon>Spermatophyta</taxon>
        <taxon>Magnoliopsida</taxon>
        <taxon>eudicotyledons</taxon>
        <taxon>Gunneridae</taxon>
        <taxon>Pentapetalae</taxon>
        <taxon>Saxifragales</taxon>
        <taxon>Altingiaceae</taxon>
        <taxon>Liquidambar</taxon>
    </lineage>
</organism>
<comment type="similarity">
    <text evidence="2">Belongs to the ABC transporter superfamily. ABCB family. Multidrug resistance exporter (TC 3.A.1.201) subfamily.</text>
</comment>
<keyword evidence="8 11" id="KW-1133">Transmembrane helix</keyword>
<evidence type="ECO:0000313" key="14">
    <source>
        <dbReference type="EMBL" id="KAK9288438.1"/>
    </source>
</evidence>
<dbReference type="InterPro" id="IPR003439">
    <property type="entry name" value="ABC_transporter-like_ATP-bd"/>
</dbReference>
<feature type="transmembrane region" description="Helical" evidence="11">
    <location>
        <begin position="171"/>
        <end position="192"/>
    </location>
</feature>
<evidence type="ECO:0000256" key="2">
    <source>
        <dbReference type="ARBA" id="ARBA00007577"/>
    </source>
</evidence>
<dbReference type="Pfam" id="PF00664">
    <property type="entry name" value="ABC_membrane"/>
    <property type="match status" value="3"/>
</dbReference>
<dbReference type="PROSITE" id="PS50929">
    <property type="entry name" value="ABC_TM1F"/>
    <property type="match status" value="2"/>
</dbReference>
<evidence type="ECO:0000256" key="4">
    <source>
        <dbReference type="ARBA" id="ARBA00022692"/>
    </source>
</evidence>
<feature type="transmembrane region" description="Helical" evidence="11">
    <location>
        <begin position="20"/>
        <end position="53"/>
    </location>
</feature>
<feature type="transmembrane region" description="Helical" evidence="11">
    <location>
        <begin position="906"/>
        <end position="925"/>
    </location>
</feature>
<dbReference type="SUPFAM" id="SSF90123">
    <property type="entry name" value="ABC transporter transmembrane region"/>
    <property type="match status" value="2"/>
</dbReference>
<keyword evidence="7" id="KW-0067">ATP-binding</keyword>
<feature type="transmembrane region" description="Helical" evidence="11">
    <location>
        <begin position="73"/>
        <end position="94"/>
    </location>
</feature>
<dbReference type="PANTHER" id="PTHR43394">
    <property type="entry name" value="ATP-DEPENDENT PERMEASE MDL1, MITOCHONDRIAL"/>
    <property type="match status" value="1"/>
</dbReference>
<dbReference type="GO" id="GO:0016887">
    <property type="term" value="F:ATP hydrolysis activity"/>
    <property type="evidence" value="ECO:0007669"/>
    <property type="project" value="InterPro"/>
</dbReference>
<evidence type="ECO:0000256" key="5">
    <source>
        <dbReference type="ARBA" id="ARBA00022737"/>
    </source>
</evidence>
<feature type="transmembrane region" description="Helical" evidence="11">
    <location>
        <begin position="680"/>
        <end position="704"/>
    </location>
</feature>
<evidence type="ECO:0000256" key="11">
    <source>
        <dbReference type="SAM" id="Phobius"/>
    </source>
</evidence>
<evidence type="ECO:0000256" key="1">
    <source>
        <dbReference type="ARBA" id="ARBA00004651"/>
    </source>
</evidence>
<dbReference type="GO" id="GO:0015421">
    <property type="term" value="F:ABC-type oligopeptide transporter activity"/>
    <property type="evidence" value="ECO:0007669"/>
    <property type="project" value="TreeGrafter"/>
</dbReference>
<feature type="domain" description="ABC transmembrane type-1" evidence="13">
    <location>
        <begin position="26"/>
        <end position="308"/>
    </location>
</feature>
<dbReference type="InterPro" id="IPR017871">
    <property type="entry name" value="ABC_transporter-like_CS"/>
</dbReference>
<dbReference type="GO" id="GO:0090374">
    <property type="term" value="P:oligopeptide export from mitochondrion"/>
    <property type="evidence" value="ECO:0007669"/>
    <property type="project" value="TreeGrafter"/>
</dbReference>
<evidence type="ECO:0000256" key="9">
    <source>
        <dbReference type="ARBA" id="ARBA00023136"/>
    </source>
</evidence>
<dbReference type="SMART" id="SM00382">
    <property type="entry name" value="AAA"/>
    <property type="match status" value="2"/>
</dbReference>
<keyword evidence="3" id="KW-0813">Transport</keyword>
<keyword evidence="9 11" id="KW-0472">Membrane</keyword>
<feature type="transmembrane region" description="Helical" evidence="11">
    <location>
        <begin position="829"/>
        <end position="849"/>
    </location>
</feature>
<dbReference type="GO" id="GO:0010329">
    <property type="term" value="F:auxin efflux transmembrane transporter activity"/>
    <property type="evidence" value="ECO:0007669"/>
    <property type="project" value="UniProtKB-ARBA"/>
</dbReference>
<comment type="caution">
    <text evidence="14">The sequence shown here is derived from an EMBL/GenBank/DDBJ whole genome shotgun (WGS) entry which is preliminary data.</text>
</comment>
<dbReference type="Gene3D" id="3.40.50.300">
    <property type="entry name" value="P-loop containing nucleotide triphosphate hydrolases"/>
    <property type="match status" value="2"/>
</dbReference>
<feature type="domain" description="ABC transmembrane type-1" evidence="13">
    <location>
        <begin position="684"/>
        <end position="970"/>
    </location>
</feature>
<dbReference type="InterPro" id="IPR011527">
    <property type="entry name" value="ABC1_TM_dom"/>
</dbReference>
<keyword evidence="6" id="KW-0547">Nucleotide-binding</keyword>
<dbReference type="InterPro" id="IPR036640">
    <property type="entry name" value="ABC1_TM_sf"/>
</dbReference>
<reference evidence="14 15" key="1">
    <citation type="journal article" date="2024" name="Plant J.">
        <title>Genome sequences and population genomics reveal climatic adaptation and genomic divergence between two closely related sweetgum species.</title>
        <authorList>
            <person name="Xu W.Q."/>
            <person name="Ren C.Q."/>
            <person name="Zhang X.Y."/>
            <person name="Comes H.P."/>
            <person name="Liu X.H."/>
            <person name="Li Y.G."/>
            <person name="Kettle C.J."/>
            <person name="Jalonen R."/>
            <person name="Gaisberger H."/>
            <person name="Ma Y.Z."/>
            <person name="Qiu Y.X."/>
        </authorList>
    </citation>
    <scope>NUCLEOTIDE SEQUENCE [LARGE SCALE GENOMIC DNA]</scope>
    <source>
        <tissue evidence="14">Leaves</tissue>
    </source>
</reference>
<protein>
    <submittedName>
        <fullName evidence="14">Uncharacterized protein</fullName>
    </submittedName>
</protein>
<feature type="transmembrane region" description="Helical" evidence="11">
    <location>
        <begin position="724"/>
        <end position="752"/>
    </location>
</feature>
<accession>A0AAP0S037</accession>
<evidence type="ECO:0000256" key="3">
    <source>
        <dbReference type="ARBA" id="ARBA00022448"/>
    </source>
</evidence>
<dbReference type="CDD" id="cd18577">
    <property type="entry name" value="ABC_6TM_Pgp_ABCB1_D1_like"/>
    <property type="match status" value="1"/>
</dbReference>
<keyword evidence="10" id="KW-0325">Glycoprotein</keyword>
<gene>
    <name evidence="14" type="ORF">L1049_016895</name>
</gene>
<sequence length="1252" mass="135739">MRKAIIQYHITGCSPSLTPADYLLMFIGTVSAIGNGVCMPLMTVLFGNTINYFGENLNTKNVVHEVSKVSLMFLYLAFGGGVAAFLQVACWMVTGERQAARIRSLYLKAILRQDIGFFDKETYTGEVVGRMSGDTVLIQDAMGEKVGKFIQLLAAFIGGLVVSFFKGWLLTLVMLSCIPPLVISGALMSILIPKLASQWTNRIFASSDHSRADNWLNKNWEKQAIAKYNESLTKAYNSGVQEGLTSGFGFGTFMCIMYSSYALGVWFGGKLIIDRGYTGGDVINVIFAVLTGSLSLGQASPCLGAFAAGQAAAFKMFEAIQRKPQIDAYDTNGQKLDDIYGDIELKDVYFSYPARPDEQIFNGFSLSIPSGTTAALVGQSGSGKSTVISLIERFYDPQGGEVLIDGINLKKFQVKWIREKIGLVSQEPVLFSSSIRANIAYGKDGATTEEIRAAVELANAAKFIDKLPQGLDTMVGEHGTQLSGGQKQRVAIARAILKDPRILLLDEATSALDAESERIVQEALDRVMINRTTVVVAHRLSTVRIADMIAVIHRGMIVEQGSHSELLRDPDGAYGQLIRLQEISKEPEQNVLYDQDRPEISAESGRHPSQRISLLRSISRGSSGAGNSSRHSFSVPFGVPAGIGVIETLPVEPDIPASAPSQPLPEVPLRRLVYLNKPEIPVLLLGAIASVANGLISPVFAILLSSMIKIFFEPKDELQKDSKFWALMFVVLSVACVLIHPLRSYFFAVAGYKLIERIRSMCFEKVIHMEVSWFDEAKHSSGVIGARLSADAASVRSLVGDSLALLVQNIATMLAGLVIAFVANWQMALIVLTLLPLVGVNGYFQIKFLKGFSADAKKMYEEASQVANDAVGSIRTVASFCAEEKVIQLYQKKCEGPVKTGIRQGLISGAGFGLSFFSMFSVYAISFYAGARLVKDGKTTFSDVFRVFFALSLTAVAISQSGMLAPDAGRAKSAVASLFAILDQKSKIDSSDNSGTTIENVRGEIEFQHVSFKYPTRPDIQIFRDLCLAIHSGKTVALVGESGSGKSTVISLLQRFYDPDSGHITLDGIQIQNLQLKWLRQQMGLVSQEPILFNDTIRANIAYGKEGNATEAEIIAAAESANAHKFISGLQQGYETAVGERGIQLSGGQKQRVAIARAIVKAPKILLLDEATSALDAESERVVQDALDQVMVERTTVVVAHRLSTIKEADLIAVVKGGVIAEKGKHEALINKEDGIYASLVALHTSASSLMN</sequence>
<keyword evidence="5" id="KW-0677">Repeat</keyword>
<feature type="transmembrane region" description="Helical" evidence="11">
    <location>
        <begin position="945"/>
        <end position="965"/>
    </location>
</feature>
<dbReference type="EMBL" id="JBBPBK010000003">
    <property type="protein sequence ID" value="KAK9288438.1"/>
    <property type="molecule type" value="Genomic_DNA"/>
</dbReference>
<dbReference type="FunFam" id="3.40.50.300:FF:000066">
    <property type="entry name" value="ABC transporter B family member 1"/>
    <property type="match status" value="2"/>
</dbReference>
<evidence type="ECO:0000256" key="10">
    <source>
        <dbReference type="ARBA" id="ARBA00023180"/>
    </source>
</evidence>
<feature type="transmembrane region" description="Helical" evidence="11">
    <location>
        <begin position="149"/>
        <end position="165"/>
    </location>
</feature>
<dbReference type="PROSITE" id="PS00211">
    <property type="entry name" value="ABC_TRANSPORTER_1"/>
    <property type="match status" value="2"/>
</dbReference>
<dbReference type="Proteomes" id="UP001415857">
    <property type="component" value="Unassembled WGS sequence"/>
</dbReference>
<dbReference type="AlphaFoldDB" id="A0AAP0S037"/>
<dbReference type="SUPFAM" id="SSF52540">
    <property type="entry name" value="P-loop containing nucleoside triphosphate hydrolases"/>
    <property type="match status" value="2"/>
</dbReference>
<evidence type="ECO:0000313" key="15">
    <source>
        <dbReference type="Proteomes" id="UP001415857"/>
    </source>
</evidence>
<evidence type="ECO:0000256" key="8">
    <source>
        <dbReference type="ARBA" id="ARBA00022989"/>
    </source>
</evidence>
<dbReference type="InterPro" id="IPR027417">
    <property type="entry name" value="P-loop_NTPase"/>
</dbReference>
<dbReference type="CDD" id="cd18578">
    <property type="entry name" value="ABC_6TM_Pgp_ABCB1_D2_like"/>
    <property type="match status" value="1"/>
</dbReference>
<dbReference type="GO" id="GO:0005524">
    <property type="term" value="F:ATP binding"/>
    <property type="evidence" value="ECO:0007669"/>
    <property type="project" value="UniProtKB-KW"/>
</dbReference>
<dbReference type="InterPro" id="IPR003593">
    <property type="entry name" value="AAA+_ATPase"/>
</dbReference>
<dbReference type="CDD" id="cd03249">
    <property type="entry name" value="ABC_MTABC3_MDL1_MDL2"/>
    <property type="match status" value="2"/>
</dbReference>
<dbReference type="FunFam" id="1.20.1560.10:FF:000009">
    <property type="entry name" value="ABC transporter B family member 1"/>
    <property type="match status" value="1"/>
</dbReference>
<dbReference type="PANTHER" id="PTHR43394:SF16">
    <property type="entry name" value="ABC TRANSPORTER B FAMILY MEMBER 4-LIKE ISOFORM X1"/>
    <property type="match status" value="1"/>
</dbReference>
<evidence type="ECO:0000256" key="7">
    <source>
        <dbReference type="ARBA" id="ARBA00022840"/>
    </source>
</evidence>
<dbReference type="Gene3D" id="1.20.1560.10">
    <property type="entry name" value="ABC transporter type 1, transmembrane domain"/>
    <property type="match status" value="1"/>
</dbReference>
<name>A0AAP0S037_LIQFO</name>
<dbReference type="GO" id="GO:0005886">
    <property type="term" value="C:plasma membrane"/>
    <property type="evidence" value="ECO:0007669"/>
    <property type="project" value="UniProtKB-SubCell"/>
</dbReference>
<dbReference type="InterPro" id="IPR039421">
    <property type="entry name" value="Type_1_exporter"/>
</dbReference>
<dbReference type="GO" id="GO:0005743">
    <property type="term" value="C:mitochondrial inner membrane"/>
    <property type="evidence" value="ECO:0007669"/>
    <property type="project" value="TreeGrafter"/>
</dbReference>
<comment type="subcellular location">
    <subcellularLocation>
        <location evidence="1">Cell membrane</location>
        <topology evidence="1">Multi-pass membrane protein</topology>
    </subcellularLocation>
</comment>
<dbReference type="GO" id="GO:0010328">
    <property type="term" value="F:auxin influx transmembrane transporter activity"/>
    <property type="evidence" value="ECO:0007669"/>
    <property type="project" value="UniProtKB-ARBA"/>
</dbReference>
<dbReference type="PROSITE" id="PS50893">
    <property type="entry name" value="ABC_TRANSPORTER_2"/>
    <property type="match status" value="2"/>
</dbReference>
<proteinExistence type="inferred from homology"/>
<evidence type="ECO:0000259" key="12">
    <source>
        <dbReference type="PROSITE" id="PS50893"/>
    </source>
</evidence>
<evidence type="ECO:0000259" key="13">
    <source>
        <dbReference type="PROSITE" id="PS50929"/>
    </source>
</evidence>
<dbReference type="Pfam" id="PF00005">
    <property type="entry name" value="ABC_tran"/>
    <property type="match status" value="2"/>
</dbReference>
<feature type="domain" description="ABC transporter" evidence="12">
    <location>
        <begin position="343"/>
        <end position="579"/>
    </location>
</feature>